<sequence length="65" mass="7452">MFLFLFNNLRGNFSIIFKLVVDSRILILLVFRNQVVHVGLGFSEFHLVHTFASVPMKEGFATEHG</sequence>
<dbReference type="Proteomes" id="UP000887563">
    <property type="component" value="Unplaced"/>
</dbReference>
<reference evidence="2" key="1">
    <citation type="submission" date="2022-11" db="UniProtKB">
        <authorList>
            <consortium name="WormBaseParasite"/>
        </authorList>
    </citation>
    <scope>IDENTIFICATION</scope>
</reference>
<dbReference type="AlphaFoldDB" id="A0A914KH58"/>
<evidence type="ECO:0000313" key="2">
    <source>
        <dbReference type="WBParaSite" id="Minc3s00001g00054"/>
    </source>
</evidence>
<name>A0A914KH58_MELIC</name>
<protein>
    <submittedName>
        <fullName evidence="2">Uncharacterized protein</fullName>
    </submittedName>
</protein>
<proteinExistence type="predicted"/>
<organism evidence="1 2">
    <name type="scientific">Meloidogyne incognita</name>
    <name type="common">Southern root-knot nematode worm</name>
    <name type="synonym">Oxyuris incognita</name>
    <dbReference type="NCBI Taxonomy" id="6306"/>
    <lineage>
        <taxon>Eukaryota</taxon>
        <taxon>Metazoa</taxon>
        <taxon>Ecdysozoa</taxon>
        <taxon>Nematoda</taxon>
        <taxon>Chromadorea</taxon>
        <taxon>Rhabditida</taxon>
        <taxon>Tylenchina</taxon>
        <taxon>Tylenchomorpha</taxon>
        <taxon>Tylenchoidea</taxon>
        <taxon>Meloidogynidae</taxon>
        <taxon>Meloidogyninae</taxon>
        <taxon>Meloidogyne</taxon>
        <taxon>Meloidogyne incognita group</taxon>
    </lineage>
</organism>
<dbReference type="WBParaSite" id="Minc3s00001g00054">
    <property type="protein sequence ID" value="Minc3s00001g00054"/>
    <property type="gene ID" value="Minc3s00001g00054"/>
</dbReference>
<evidence type="ECO:0000313" key="1">
    <source>
        <dbReference type="Proteomes" id="UP000887563"/>
    </source>
</evidence>
<accession>A0A914KH58</accession>
<keyword evidence="1" id="KW-1185">Reference proteome</keyword>